<protein>
    <submittedName>
        <fullName evidence="1">Structural maintenance of chromosomes protein 4</fullName>
    </submittedName>
</protein>
<organism evidence="1 2">
    <name type="scientific">Holotrichia oblita</name>
    <name type="common">Chafer beetle</name>
    <dbReference type="NCBI Taxonomy" id="644536"/>
    <lineage>
        <taxon>Eukaryota</taxon>
        <taxon>Metazoa</taxon>
        <taxon>Ecdysozoa</taxon>
        <taxon>Arthropoda</taxon>
        <taxon>Hexapoda</taxon>
        <taxon>Insecta</taxon>
        <taxon>Pterygota</taxon>
        <taxon>Neoptera</taxon>
        <taxon>Endopterygota</taxon>
        <taxon>Coleoptera</taxon>
        <taxon>Polyphaga</taxon>
        <taxon>Scarabaeiformia</taxon>
        <taxon>Scarabaeidae</taxon>
        <taxon>Melolonthinae</taxon>
        <taxon>Holotrichia</taxon>
    </lineage>
</organism>
<dbReference type="EMBL" id="CM043015">
    <property type="protein sequence ID" value="KAI4470602.1"/>
    <property type="molecule type" value="Genomic_DNA"/>
</dbReference>
<keyword evidence="2" id="KW-1185">Reference proteome</keyword>
<sequence>MAAKTSSKRPHSDDEDDRDGSENIDFSDEEGGVRIDDIYIPPAPKPVCSTKDVGPRLIITRIVNEWFKSYANEQKVGPFHKEGDAYDIVPNSEFVVSRTANRDNSSYYQLNGRRVQFKEIAILLRKHGVDLDHNRFLILQGEVEQIAMMKSKAANEHETGMLEYLEDIIGTSRYKEPLEKLMERVEILNERRTDKLNRLKLIENDINQLKAPMEEAVEYLKLENSIAQNKNILYQKKLVDLEGKQEKHETEKKSIISEQEEYIKELQTIAQNRKKQESVYNTSHKSYEALQKRKDMLKDAFEKANTKDYQLQTTMQQTNISRKKFKQQLINENKKLSELENLPEKSVRDLEQLHNKEKQLNTQKDKLETDKEKLLATLNEDTKSLRDRRQELEPKLADLKSVVLETQSAFQLAESKLKVYKKNEDEERRKFETLSHAYETVKKTIMEYSSSIKTLESKIPLTTKSLKEAMQQLEHAQANQRDLETEKRQKWTNLENCRSSMQASRSRGRVLDSLMQQKLEGNCPGLFGRLGDLGAIDKKYDVAISTACGPLDNIVVDTVNTAQWCIEFLKAHNLGRATFIALDKQERFREAANSKINTPENVFRLYDLVKVNDERVKTAFYFGLRDTLVANDLDQASRVAYGAQRFRVVTLQGSLIEMSGVMSGGGNRVSRGRMGQSVTVNDINPEDVKRMESDLETLEERIRENNKQYYQLEKQSSKHQEPILQRELETQKKRADSIRANPEQVKKLENIIQEKKLAFEDASSNASIYQKEVDNISEEINERMTGRVKAIDKNIADVSNSLNKIKAEITRINVAVKTSERNLIKCREKITSLEEEIKNAEECLKTMHAEREQIESDGKELLTCTEEIVSQMMEQEDELSSKHNLNLVRIEIVNMHFFHFLELKQEISEFSKQEKKAKSSKIDVDQRLDKLNKVINDINAQMHEWRIMIKDLKLHKIPFNTSGETETLKMFTSEELQEKDITLLNNELHAQEQTQKNAKPNLKVIKDYEMKQDIYLVRFKELEEVTKTRNEMHNHYELLRNRRKTEFLDGYEIIRKKLKEMYQMITLGGDADFELVDNFDPFTEGVQFK</sequence>
<proteinExistence type="predicted"/>
<accession>A0ACB9TUP7</accession>
<comment type="caution">
    <text evidence="1">The sequence shown here is derived from an EMBL/GenBank/DDBJ whole genome shotgun (WGS) entry which is preliminary data.</text>
</comment>
<evidence type="ECO:0000313" key="1">
    <source>
        <dbReference type="EMBL" id="KAI4470602.1"/>
    </source>
</evidence>
<gene>
    <name evidence="1" type="ORF">MML48_1g02486</name>
</gene>
<reference evidence="1" key="1">
    <citation type="submission" date="2022-04" db="EMBL/GenBank/DDBJ databases">
        <title>Chromosome-scale genome assembly of Holotrichia oblita Faldermann.</title>
        <authorList>
            <person name="Rongchong L."/>
        </authorList>
    </citation>
    <scope>NUCLEOTIDE SEQUENCE</scope>
    <source>
        <strain evidence="1">81SQS9</strain>
    </source>
</reference>
<evidence type="ECO:0000313" key="2">
    <source>
        <dbReference type="Proteomes" id="UP001056778"/>
    </source>
</evidence>
<name>A0ACB9TUP7_HOLOL</name>
<dbReference type="Proteomes" id="UP001056778">
    <property type="component" value="Chromosome 1"/>
</dbReference>